<evidence type="ECO:0000256" key="10">
    <source>
        <dbReference type="ARBA" id="ARBA00023264"/>
    </source>
</evidence>
<dbReference type="InterPro" id="IPR003817">
    <property type="entry name" value="PS_Dcarbxylase"/>
</dbReference>
<dbReference type="InterPro" id="IPR033177">
    <property type="entry name" value="PSD-B"/>
</dbReference>
<keyword evidence="9 12" id="KW-0456">Lyase</keyword>
<feature type="site" description="Cleavage (non-hydrolytic); by autocatalysis" evidence="12">
    <location>
        <begin position="225"/>
        <end position="226"/>
    </location>
</feature>
<feature type="active site" description="Charge relay system; for autoendoproteolytic cleavage activity" evidence="12">
    <location>
        <position position="86"/>
    </location>
</feature>
<feature type="active site" description="Charge relay system; for autoendoproteolytic cleavage activity" evidence="12">
    <location>
        <position position="142"/>
    </location>
</feature>
<dbReference type="EC" id="4.1.1.65" evidence="12"/>
<evidence type="ECO:0000256" key="6">
    <source>
        <dbReference type="ARBA" id="ARBA00023136"/>
    </source>
</evidence>
<protein>
    <recommendedName>
        <fullName evidence="12">Phosphatidylserine decarboxylase proenzyme</fullName>
        <ecNumber evidence="12">4.1.1.65</ecNumber>
    </recommendedName>
    <component>
        <recommendedName>
            <fullName evidence="12">Phosphatidylserine decarboxylase alpha chain</fullName>
        </recommendedName>
    </component>
    <component>
        <recommendedName>
            <fullName evidence="12">Phosphatidylserine decarboxylase beta chain</fullName>
        </recommendedName>
    </component>
</protein>
<feature type="modified residue" description="Pyruvic acid (Ser); by autocatalysis" evidence="12">
    <location>
        <position position="226"/>
    </location>
</feature>
<dbReference type="EMBL" id="QOCW01000004">
    <property type="protein sequence ID" value="RBW70467.1"/>
    <property type="molecule type" value="Genomic_DNA"/>
</dbReference>
<organism evidence="13 14">
    <name type="scientific">Bacillus taeanensis</name>
    <dbReference type="NCBI Taxonomy" id="273032"/>
    <lineage>
        <taxon>Bacteria</taxon>
        <taxon>Bacillati</taxon>
        <taxon>Bacillota</taxon>
        <taxon>Bacilli</taxon>
        <taxon>Bacillales</taxon>
        <taxon>Bacillaceae</taxon>
        <taxon>Bacillus</taxon>
    </lineage>
</organism>
<keyword evidence="5 12" id="KW-0443">Lipid metabolism</keyword>
<keyword evidence="3 12" id="KW-0444">Lipid biosynthesis</keyword>
<keyword evidence="8 12" id="KW-0594">Phospholipid biosynthesis</keyword>
<keyword evidence="6 12" id="KW-0472">Membrane</keyword>
<dbReference type="GO" id="GO:0006646">
    <property type="term" value="P:phosphatidylethanolamine biosynthetic process"/>
    <property type="evidence" value="ECO:0007669"/>
    <property type="project" value="UniProtKB-UniRule"/>
</dbReference>
<comment type="cofactor">
    <cofactor evidence="12">
        <name>pyruvate</name>
        <dbReference type="ChEBI" id="CHEBI:15361"/>
    </cofactor>
    <text evidence="12">Binds 1 pyruvoyl group covalently per subunit.</text>
</comment>
<gene>
    <name evidence="12" type="primary">psd</name>
    <name evidence="13" type="ORF">DS031_05420</name>
</gene>
<dbReference type="OrthoDB" id="9802030at2"/>
<keyword evidence="14" id="KW-1185">Reference proteome</keyword>
<evidence type="ECO:0000256" key="2">
    <source>
        <dbReference type="ARBA" id="ARBA00022475"/>
    </source>
</evidence>
<dbReference type="PANTHER" id="PTHR10067:SF6">
    <property type="entry name" value="PHOSPHATIDYLSERINE DECARBOXYLASE PROENZYME, MITOCHONDRIAL"/>
    <property type="match status" value="1"/>
</dbReference>
<accession>A0A366XX40</accession>
<dbReference type="Pfam" id="PF02666">
    <property type="entry name" value="PS_Dcarbxylase"/>
    <property type="match status" value="1"/>
</dbReference>
<dbReference type="Proteomes" id="UP000253314">
    <property type="component" value="Unassembled WGS sequence"/>
</dbReference>
<comment type="pathway">
    <text evidence="1">Lipid metabolism.</text>
</comment>
<dbReference type="NCBIfam" id="NF002853">
    <property type="entry name" value="PRK03140.1"/>
    <property type="match status" value="1"/>
</dbReference>
<keyword evidence="7 12" id="KW-0865">Zymogen</keyword>
<comment type="subcellular location">
    <subcellularLocation>
        <location evidence="12">Cell membrane</location>
        <topology evidence="12">Peripheral membrane protein</topology>
    </subcellularLocation>
</comment>
<feature type="active site" description="Charge relay system; for autoendoproteolytic cleavage activity" evidence="12">
    <location>
        <position position="226"/>
    </location>
</feature>
<comment type="caution">
    <text evidence="13">The sequence shown here is derived from an EMBL/GenBank/DDBJ whole genome shotgun (WGS) entry which is preliminary data.</text>
</comment>
<dbReference type="InterPro" id="IPR033178">
    <property type="entry name" value="PSD_type1_pro"/>
</dbReference>
<comment type="pathway">
    <text evidence="12">Phospholipid metabolism; phosphatidylethanolamine biosynthesis; phosphatidylethanolamine from CDP-diacylglycerol: step 2/2.</text>
</comment>
<evidence type="ECO:0000256" key="5">
    <source>
        <dbReference type="ARBA" id="ARBA00023098"/>
    </source>
</evidence>
<dbReference type="GO" id="GO:0004609">
    <property type="term" value="F:phosphatidylserine decarboxylase activity"/>
    <property type="evidence" value="ECO:0007669"/>
    <property type="project" value="UniProtKB-UniRule"/>
</dbReference>
<dbReference type="NCBIfam" id="TIGR00163">
    <property type="entry name" value="PS_decarb"/>
    <property type="match status" value="1"/>
</dbReference>
<comment type="subunit">
    <text evidence="12">Heterodimer of a large membrane-associated beta subunit and a small pyruvoyl-containing alpha subunit.</text>
</comment>
<keyword evidence="2 12" id="KW-1003">Cell membrane</keyword>
<comment type="catalytic activity">
    <reaction evidence="12">
        <text>a 1,2-diacyl-sn-glycero-3-phospho-L-serine + H(+) = a 1,2-diacyl-sn-glycero-3-phosphoethanolamine + CO2</text>
        <dbReference type="Rhea" id="RHEA:20828"/>
        <dbReference type="ChEBI" id="CHEBI:15378"/>
        <dbReference type="ChEBI" id="CHEBI:16526"/>
        <dbReference type="ChEBI" id="CHEBI:57262"/>
        <dbReference type="ChEBI" id="CHEBI:64612"/>
        <dbReference type="EC" id="4.1.1.65"/>
    </reaction>
</comment>
<keyword evidence="11 12" id="KW-0670">Pyruvate</keyword>
<dbReference type="PANTHER" id="PTHR10067">
    <property type="entry name" value="PHOSPHATIDYLSERINE DECARBOXYLASE"/>
    <property type="match status" value="1"/>
</dbReference>
<evidence type="ECO:0000313" key="13">
    <source>
        <dbReference type="EMBL" id="RBW70467.1"/>
    </source>
</evidence>
<evidence type="ECO:0000313" key="14">
    <source>
        <dbReference type="Proteomes" id="UP000253314"/>
    </source>
</evidence>
<keyword evidence="4 12" id="KW-0210">Decarboxylase</keyword>
<evidence type="ECO:0000256" key="4">
    <source>
        <dbReference type="ARBA" id="ARBA00022793"/>
    </source>
</evidence>
<dbReference type="RefSeq" id="WP_113804917.1">
    <property type="nucleotide sequence ID" value="NZ_QOCW01000004.1"/>
</dbReference>
<dbReference type="UniPathway" id="UPA00558">
    <property type="reaction ID" value="UER00616"/>
</dbReference>
<comment type="function">
    <text evidence="12">Catalyzes the formation of phosphatidylethanolamine (PtdEtn) from phosphatidylserine (PtdSer).</text>
</comment>
<reference evidence="13 14" key="1">
    <citation type="submission" date="2018-07" db="EMBL/GenBank/DDBJ databases">
        <title>Lottiidibacillus patelloidae gen. nov., sp. nov., isolated from the intestinal tract of a marine limpet and the reclassification of B. taeanensis BH030017T, B. algicola KMM 3737T and B. hwajinpoensis SW-72T as genus Lottiidibacillus.</title>
        <authorList>
            <person name="Liu R."/>
            <person name="Huang Z."/>
        </authorList>
    </citation>
    <scope>NUCLEOTIDE SEQUENCE [LARGE SCALE GENOMIC DNA]</scope>
    <source>
        <strain evidence="13 14">BH030017</strain>
    </source>
</reference>
<dbReference type="HAMAP" id="MF_00662">
    <property type="entry name" value="PS_decarb_PSD_B_type1"/>
    <property type="match status" value="1"/>
</dbReference>
<evidence type="ECO:0000256" key="11">
    <source>
        <dbReference type="ARBA" id="ARBA00023317"/>
    </source>
</evidence>
<evidence type="ECO:0000256" key="12">
    <source>
        <dbReference type="HAMAP-Rule" id="MF_00662"/>
    </source>
</evidence>
<evidence type="ECO:0000256" key="9">
    <source>
        <dbReference type="ARBA" id="ARBA00023239"/>
    </source>
</evidence>
<comment type="PTM">
    <text evidence="12">Is synthesized initially as an inactive proenzyme. Formation of the active enzyme involves a self-maturation process in which the active site pyruvoyl group is generated from an internal serine residue via an autocatalytic post-translational modification. Two non-identical subunits are generated from the proenzyme in this reaction, and the pyruvate is formed at the N-terminus of the alpha chain, which is derived from the carboxyl end of the proenzyme. The autoendoproteolytic cleavage occurs by a canonical serine protease mechanism, in which the side chain hydroxyl group of the serine supplies its oxygen atom to form the C-terminus of the beta chain, while the remainder of the serine residue undergoes an oxidative deamination to produce ammonia and the pyruvoyl prosthetic group on the alpha chain. During this reaction, the Ser that is part of the protease active site of the proenzyme becomes the pyruvoyl prosthetic group, which constitutes an essential element of the active site of the mature decarboxylase.</text>
</comment>
<evidence type="ECO:0000256" key="1">
    <source>
        <dbReference type="ARBA" id="ARBA00005189"/>
    </source>
</evidence>
<sequence length="260" mass="29895">MIKPLFRLFVELTGNRYASKIIQKFTTSRLSRVLIKPFAQVYKLNLEEMEKNLSEYETLQQLFVRKLQKNVRPILSSPFILVSPVDARIESFGKVTEDATFFIKGQRYDLEEMLGSKEKAQVYKQGTYFILYLSPQHYHRIHSPINGEIVEQWHTGGISYPVNHLGLKYGKRPFSTNYRVITEMSTSYGRIMTVKVGALNINSIHLTHNCLQVEKGEELAYFSFGSTVILLIESDSFKTGDQLKQGMEVKMGSKLGSFEK</sequence>
<evidence type="ECO:0000256" key="7">
    <source>
        <dbReference type="ARBA" id="ARBA00023145"/>
    </source>
</evidence>
<comment type="similarity">
    <text evidence="12">Belongs to the phosphatidylserine decarboxylase family. PSD-B subfamily. Prokaryotic type I sub-subfamily.</text>
</comment>
<evidence type="ECO:0000256" key="8">
    <source>
        <dbReference type="ARBA" id="ARBA00023209"/>
    </source>
</evidence>
<feature type="active site" description="Schiff-base intermediate with substrate; via pyruvic acid; for decarboxylase activity" evidence="12">
    <location>
        <position position="226"/>
    </location>
</feature>
<name>A0A366XX40_9BACI</name>
<feature type="chain" id="PRO_5023378787" description="Phosphatidylserine decarboxylase beta chain" evidence="12">
    <location>
        <begin position="1"/>
        <end position="225"/>
    </location>
</feature>
<proteinExistence type="inferred from homology"/>
<dbReference type="GO" id="GO:0005886">
    <property type="term" value="C:plasma membrane"/>
    <property type="evidence" value="ECO:0007669"/>
    <property type="project" value="UniProtKB-SubCell"/>
</dbReference>
<dbReference type="AlphaFoldDB" id="A0A366XX40"/>
<keyword evidence="10 12" id="KW-1208">Phospholipid metabolism</keyword>
<feature type="chain" id="PRO_5023378789" description="Phosphatidylserine decarboxylase alpha chain" evidence="12">
    <location>
        <begin position="226"/>
        <end position="260"/>
    </location>
</feature>
<evidence type="ECO:0000256" key="3">
    <source>
        <dbReference type="ARBA" id="ARBA00022516"/>
    </source>
</evidence>